<gene>
    <name evidence="1" type="ORF">METZ01_LOCUS168013</name>
</gene>
<dbReference type="PANTHER" id="PTHR20883">
    <property type="entry name" value="PHYTANOYL-COA DIOXYGENASE DOMAIN CONTAINING 1"/>
    <property type="match status" value="1"/>
</dbReference>
<dbReference type="AlphaFoldDB" id="A0A382BNF0"/>
<dbReference type="Pfam" id="PF05721">
    <property type="entry name" value="PhyH"/>
    <property type="match status" value="1"/>
</dbReference>
<reference evidence="1" key="1">
    <citation type="submission" date="2018-05" db="EMBL/GenBank/DDBJ databases">
        <authorList>
            <person name="Lanie J.A."/>
            <person name="Ng W.-L."/>
            <person name="Kazmierczak K.M."/>
            <person name="Andrzejewski T.M."/>
            <person name="Davidsen T.M."/>
            <person name="Wayne K.J."/>
            <person name="Tettelin H."/>
            <person name="Glass J.I."/>
            <person name="Rusch D."/>
            <person name="Podicherti R."/>
            <person name="Tsui H.-C.T."/>
            <person name="Winkler M.E."/>
        </authorList>
    </citation>
    <scope>NUCLEOTIDE SEQUENCE</scope>
</reference>
<dbReference type="GO" id="GO:0016491">
    <property type="term" value="F:oxidoreductase activity"/>
    <property type="evidence" value="ECO:0007669"/>
    <property type="project" value="UniProtKB-ARBA"/>
</dbReference>
<dbReference type="InterPro" id="IPR008775">
    <property type="entry name" value="Phytyl_CoA_dOase-like"/>
</dbReference>
<evidence type="ECO:0000313" key="1">
    <source>
        <dbReference type="EMBL" id="SVB15159.1"/>
    </source>
</evidence>
<dbReference type="Gene3D" id="2.60.120.620">
    <property type="entry name" value="q2cbj1_9rhob like domain"/>
    <property type="match status" value="1"/>
</dbReference>
<accession>A0A382BNF0</accession>
<dbReference type="SUPFAM" id="SSF51197">
    <property type="entry name" value="Clavaminate synthase-like"/>
    <property type="match status" value="1"/>
</dbReference>
<sequence>MHNVDAIIREVEERGFCKVPEVIDPERANEARAVLHGLLEAEATEDSRRARTQRVGRIAVKHAIFLELMCDPLVLAVWKAWLGSDIICSSWTANTMYPGHGAINWHSDYPYWSKRSPWPVGNMAGQTVWMLDDFTEENGATGGVPGSHLRRHPPDGDTRAWRDDGEVLTGVKGSVVFAHGAWWHTARPNTTDQSRSCLLGMYLMPWFIPQEDMPSQLAEIEAPSELVQQLLCGTQYIPRNVGG</sequence>
<organism evidence="1">
    <name type="scientific">marine metagenome</name>
    <dbReference type="NCBI Taxonomy" id="408172"/>
    <lineage>
        <taxon>unclassified sequences</taxon>
        <taxon>metagenomes</taxon>
        <taxon>ecological metagenomes</taxon>
    </lineage>
</organism>
<dbReference type="PANTHER" id="PTHR20883:SF48">
    <property type="entry name" value="ECTOINE DIOXYGENASE"/>
    <property type="match status" value="1"/>
</dbReference>
<evidence type="ECO:0008006" key="2">
    <source>
        <dbReference type="Google" id="ProtNLM"/>
    </source>
</evidence>
<dbReference type="GO" id="GO:0046872">
    <property type="term" value="F:metal ion binding"/>
    <property type="evidence" value="ECO:0007669"/>
    <property type="project" value="UniProtKB-ARBA"/>
</dbReference>
<protein>
    <recommendedName>
        <fullName evidence="2">MmcH</fullName>
    </recommendedName>
</protein>
<name>A0A382BNF0_9ZZZZ</name>
<proteinExistence type="predicted"/>
<dbReference type="EMBL" id="UINC01030561">
    <property type="protein sequence ID" value="SVB15159.1"/>
    <property type="molecule type" value="Genomic_DNA"/>
</dbReference>